<reference evidence="3" key="1">
    <citation type="journal article" date="2020" name="Stud. Mycol.">
        <title>101 Dothideomycetes genomes: A test case for predicting lifestyles and emergence of pathogens.</title>
        <authorList>
            <person name="Haridas S."/>
            <person name="Albert R."/>
            <person name="Binder M."/>
            <person name="Bloem J."/>
            <person name="LaButti K."/>
            <person name="Salamov A."/>
            <person name="Andreopoulos B."/>
            <person name="Baker S."/>
            <person name="Barry K."/>
            <person name="Bills G."/>
            <person name="Bluhm B."/>
            <person name="Cannon C."/>
            <person name="Castanera R."/>
            <person name="Culley D."/>
            <person name="Daum C."/>
            <person name="Ezra D."/>
            <person name="Gonzalez J."/>
            <person name="Henrissat B."/>
            <person name="Kuo A."/>
            <person name="Liang C."/>
            <person name="Lipzen A."/>
            <person name="Lutzoni F."/>
            <person name="Magnuson J."/>
            <person name="Mondo S."/>
            <person name="Nolan M."/>
            <person name="Ohm R."/>
            <person name="Pangilinan J."/>
            <person name="Park H.-J."/>
            <person name="Ramirez L."/>
            <person name="Alfaro M."/>
            <person name="Sun H."/>
            <person name="Tritt A."/>
            <person name="Yoshinaga Y."/>
            <person name="Zwiers L.-H."/>
            <person name="Turgeon B."/>
            <person name="Goodwin S."/>
            <person name="Spatafora J."/>
            <person name="Crous P."/>
            <person name="Grigoriev I."/>
        </authorList>
    </citation>
    <scope>NUCLEOTIDE SEQUENCE [LARGE SCALE GENOMIC DNA]</scope>
    <source>
        <strain evidence="3">CBS 304.66</strain>
    </source>
</reference>
<evidence type="ECO:0000313" key="2">
    <source>
        <dbReference type="EMBL" id="KAF2262987.1"/>
    </source>
</evidence>
<dbReference type="AlphaFoldDB" id="A0A9P4K5H9"/>
<organism evidence="2 3">
    <name type="scientific">Lojkania enalia</name>
    <dbReference type="NCBI Taxonomy" id="147567"/>
    <lineage>
        <taxon>Eukaryota</taxon>
        <taxon>Fungi</taxon>
        <taxon>Dikarya</taxon>
        <taxon>Ascomycota</taxon>
        <taxon>Pezizomycotina</taxon>
        <taxon>Dothideomycetes</taxon>
        <taxon>Pleosporomycetidae</taxon>
        <taxon>Pleosporales</taxon>
        <taxon>Pleosporales incertae sedis</taxon>
        <taxon>Lojkania</taxon>
    </lineage>
</organism>
<evidence type="ECO:0000313" key="3">
    <source>
        <dbReference type="Proteomes" id="UP000800093"/>
    </source>
</evidence>
<sequence>MPACSESAAQQQAYAGARRPITCGQIVRFQVEAICTAGPPGPSPLHSAPGETRQPGAQPASQPDARLPACNWNAATRSRDGGREEWEAGCNCVNIAAWLLNHEESTLRCAIHQSNNASAGSQERDAGRLARHRSTIGPFFVTKRRAYCSGNTGTLAHSLLVPAHDSAYDTRHPMSNLGYITTCIENPNGVFNWRRGAAAE</sequence>
<accession>A0A9P4K5H9</accession>
<dbReference type="EMBL" id="ML986633">
    <property type="protein sequence ID" value="KAF2262987.1"/>
    <property type="molecule type" value="Genomic_DNA"/>
</dbReference>
<evidence type="ECO:0000256" key="1">
    <source>
        <dbReference type="SAM" id="MobiDB-lite"/>
    </source>
</evidence>
<name>A0A9P4K5H9_9PLEO</name>
<feature type="region of interest" description="Disordered" evidence="1">
    <location>
        <begin position="38"/>
        <end position="68"/>
    </location>
</feature>
<keyword evidence="3" id="KW-1185">Reference proteome</keyword>
<comment type="caution">
    <text evidence="2">The sequence shown here is derived from an EMBL/GenBank/DDBJ whole genome shotgun (WGS) entry which is preliminary data.</text>
</comment>
<proteinExistence type="predicted"/>
<protein>
    <submittedName>
        <fullName evidence="2">Uncharacterized protein</fullName>
    </submittedName>
</protein>
<gene>
    <name evidence="2" type="ORF">CC78DRAFT_582032</name>
</gene>
<dbReference type="Proteomes" id="UP000800093">
    <property type="component" value="Unassembled WGS sequence"/>
</dbReference>